<dbReference type="Pfam" id="PF18803">
    <property type="entry name" value="CxC2"/>
    <property type="match status" value="1"/>
</dbReference>
<feature type="region of interest" description="Disordered" evidence="1">
    <location>
        <begin position="1"/>
        <end position="20"/>
    </location>
</feature>
<dbReference type="EMBL" id="JAYKXP010000188">
    <property type="protein sequence ID" value="KAK7020260.1"/>
    <property type="molecule type" value="Genomic_DNA"/>
</dbReference>
<comment type="caution">
    <text evidence="3">The sequence shown here is derived from an EMBL/GenBank/DDBJ whole genome shotgun (WGS) entry which is preliminary data.</text>
</comment>
<accession>A0AAW0B364</accession>
<feature type="compositionally biased region" description="Acidic residues" evidence="1">
    <location>
        <begin position="914"/>
        <end position="940"/>
    </location>
</feature>
<evidence type="ECO:0000256" key="1">
    <source>
        <dbReference type="SAM" id="MobiDB-lite"/>
    </source>
</evidence>
<proteinExistence type="predicted"/>
<feature type="region of interest" description="Disordered" evidence="1">
    <location>
        <begin position="901"/>
        <end position="940"/>
    </location>
</feature>
<sequence>MGTSKSNKGKGKAPQAPQVQRIRVEKVHRTAAFLKVEALTSDGRRVRQRMVKVSGLSPEKKRVGPISVPTYDSMLMNIDERGDDLVLGGQGLFVNAGEDTEEVEGTDGDFAAERRGKDKLEEDLRWNGSFFERATLKDLGLVVQLGHSDGSSCSLRDMARSGFVVVDVDSIQEVSISYCACRSEEIVGQKWQQLIRHELFPGSVEEPYTAFTFRVLSLFHALTLKGKINLYDFYYGIELRSNGGGCFSVKDRYDVFRRVTRQWRYLKMLKRGGIANDRDRRLEDIRPGELAVRCIACPQPGVNLPEGWQAVASHSRFLYYKFLSLDACFRLKRRSISSEAADPGLLTDQKETNDCSSLAAVKQANTKFNRGYATTGCLLCMCSRHEICEPNGVVDLNRGEKFLLGDYALGASQRLSSAVLKRVLSYDIACQYSKKFFERMRHLPKEACIEMEEKNWSFVVPKLHIRGHERPCQERYALHLHPGAGQTDGEGIERLWAEVGPVGVSTREMGPGHRRDTIDDHQGARNWRKICGLGDTEEDVRLRMAILEAERSIRGEPVLHEVAPSAFMLLGLDIEDQQRRMVISMGEKDAGSAREKTGVVEKRAKLGRLIARFRSLQQIYIPSSLTYLATLPNFSNVDSVEKIPVLLPSGLPESIRTQSIMKEWAEREEEFRCAQLRTSLRGLRRHLFVRAGLDIERSTQARGQKGSTRARQDLARNEGDIQVFKTKYQAAWNALLVLSGEERLRQLMPGYQQLLDNDVRSHEDEDAYCVITSRKSKPSKDSRPLITGGESRRSLSWIWSGVDVTGDSKAMQEALRIEWSKCWARKRRWDEELALIIEEKRRVLESLRHDQKSWLVKAKGNEGAPEGYSAYALRQAALREGLIERFVVLWNTPIRHRIRATRTAGSRENALDGGDIEEPSEEEDDDELRVVMDDEEDEDD</sequence>
<name>A0AAW0B364_9AGAR</name>
<evidence type="ECO:0000313" key="4">
    <source>
        <dbReference type="Proteomes" id="UP001383192"/>
    </source>
</evidence>
<dbReference type="AlphaFoldDB" id="A0AAW0B364"/>
<dbReference type="PANTHER" id="PTHR33096:SF1">
    <property type="entry name" value="CXC1-LIKE CYSTEINE CLUSTER ASSOCIATED WITH KDZ TRANSPOSASES DOMAIN-CONTAINING PROTEIN"/>
    <property type="match status" value="1"/>
</dbReference>
<dbReference type="Pfam" id="PF18758">
    <property type="entry name" value="KDZ"/>
    <property type="match status" value="1"/>
</dbReference>
<evidence type="ECO:0000313" key="3">
    <source>
        <dbReference type="EMBL" id="KAK7020260.1"/>
    </source>
</evidence>
<evidence type="ECO:0000259" key="2">
    <source>
        <dbReference type="Pfam" id="PF18803"/>
    </source>
</evidence>
<gene>
    <name evidence="3" type="ORF">VNI00_017752</name>
</gene>
<reference evidence="3 4" key="1">
    <citation type="submission" date="2024-01" db="EMBL/GenBank/DDBJ databases">
        <title>A draft genome for a cacao thread blight-causing isolate of Paramarasmius palmivorus.</title>
        <authorList>
            <person name="Baruah I.K."/>
            <person name="Bukari Y."/>
            <person name="Amoako-Attah I."/>
            <person name="Meinhardt L.W."/>
            <person name="Bailey B.A."/>
            <person name="Cohen S.P."/>
        </authorList>
    </citation>
    <scope>NUCLEOTIDE SEQUENCE [LARGE SCALE GENOMIC DNA]</scope>
    <source>
        <strain evidence="3 4">GH-12</strain>
    </source>
</reference>
<dbReference type="Proteomes" id="UP001383192">
    <property type="component" value="Unassembled WGS sequence"/>
</dbReference>
<feature type="domain" description="CxC2-like cysteine cluster KDZ transposase-associated" evidence="2">
    <location>
        <begin position="136"/>
        <end position="242"/>
    </location>
</feature>
<organism evidence="3 4">
    <name type="scientific">Paramarasmius palmivorus</name>
    <dbReference type="NCBI Taxonomy" id="297713"/>
    <lineage>
        <taxon>Eukaryota</taxon>
        <taxon>Fungi</taxon>
        <taxon>Dikarya</taxon>
        <taxon>Basidiomycota</taxon>
        <taxon>Agaricomycotina</taxon>
        <taxon>Agaricomycetes</taxon>
        <taxon>Agaricomycetidae</taxon>
        <taxon>Agaricales</taxon>
        <taxon>Marasmiineae</taxon>
        <taxon>Marasmiaceae</taxon>
        <taxon>Paramarasmius</taxon>
    </lineage>
</organism>
<dbReference type="InterPro" id="IPR040521">
    <property type="entry name" value="KDZ"/>
</dbReference>
<protein>
    <recommendedName>
        <fullName evidence="2">CxC2-like cysteine cluster KDZ transposase-associated domain-containing protein</fullName>
    </recommendedName>
</protein>
<keyword evidence="4" id="KW-1185">Reference proteome</keyword>
<dbReference type="InterPro" id="IPR041457">
    <property type="entry name" value="CxC2_KDZ-assoc"/>
</dbReference>
<dbReference type="PANTHER" id="PTHR33096">
    <property type="entry name" value="CXC2 DOMAIN-CONTAINING PROTEIN"/>
    <property type="match status" value="1"/>
</dbReference>